<dbReference type="FunCoup" id="G8YS78">
    <property type="interactions" value="467"/>
</dbReference>
<evidence type="ECO:0000256" key="11">
    <source>
        <dbReference type="SAM" id="MobiDB-lite"/>
    </source>
</evidence>
<dbReference type="GO" id="GO:0004674">
    <property type="term" value="F:protein serine/threonine kinase activity"/>
    <property type="evidence" value="ECO:0007669"/>
    <property type="project" value="UniProtKB-KW"/>
</dbReference>
<evidence type="ECO:0000256" key="2">
    <source>
        <dbReference type="ARBA" id="ARBA00012513"/>
    </source>
</evidence>
<dbReference type="PANTHER" id="PTHR24356">
    <property type="entry name" value="SERINE/THREONINE-PROTEIN KINASE"/>
    <property type="match status" value="1"/>
</dbReference>
<dbReference type="InterPro" id="IPR008271">
    <property type="entry name" value="Ser/Thr_kinase_AS"/>
</dbReference>
<keyword evidence="3" id="KW-0723">Serine/threonine-protein kinase</keyword>
<evidence type="ECO:0000259" key="12">
    <source>
        <dbReference type="PROSITE" id="PS50011"/>
    </source>
</evidence>
<dbReference type="HOGENOM" id="CLU_008400_1_0_1"/>
<dbReference type="SMART" id="SM00220">
    <property type="entry name" value="S_TKc"/>
    <property type="match status" value="1"/>
</dbReference>
<dbReference type="SUPFAM" id="SSF56112">
    <property type="entry name" value="Protein kinase-like (PK-like)"/>
    <property type="match status" value="1"/>
</dbReference>
<dbReference type="FunFam" id="3.30.200.20:FF:000128">
    <property type="entry name" value="Serine/threonine-protein kinase ksg1"/>
    <property type="match status" value="1"/>
</dbReference>
<feature type="compositionally biased region" description="Low complexity" evidence="11">
    <location>
        <begin position="810"/>
        <end position="845"/>
    </location>
</feature>
<dbReference type="CDD" id="cd05581">
    <property type="entry name" value="STKc_PDK1"/>
    <property type="match status" value="1"/>
</dbReference>
<dbReference type="EC" id="2.7.11.1" evidence="2"/>
<evidence type="ECO:0000256" key="7">
    <source>
        <dbReference type="ARBA" id="ARBA00022840"/>
    </source>
</evidence>
<feature type="region of interest" description="Disordered" evidence="11">
    <location>
        <begin position="780"/>
        <end position="845"/>
    </location>
</feature>
<dbReference type="Gene3D" id="1.10.510.10">
    <property type="entry name" value="Transferase(Phosphotransferase) domain 1"/>
    <property type="match status" value="1"/>
</dbReference>
<feature type="region of interest" description="Disordered" evidence="11">
    <location>
        <begin position="429"/>
        <end position="450"/>
    </location>
</feature>
<dbReference type="eggNOG" id="KOG0592">
    <property type="taxonomic scope" value="Eukaryota"/>
</dbReference>
<evidence type="ECO:0000256" key="10">
    <source>
        <dbReference type="PROSITE-ProRule" id="PRU10141"/>
    </source>
</evidence>
<feature type="domain" description="Protein kinase" evidence="12">
    <location>
        <begin position="22"/>
        <end position="299"/>
    </location>
</feature>
<dbReference type="PROSITE" id="PS00107">
    <property type="entry name" value="PROTEIN_KINASE_ATP"/>
    <property type="match status" value="1"/>
</dbReference>
<evidence type="ECO:0000313" key="14">
    <source>
        <dbReference type="EMBL" id="CCE79001.1"/>
    </source>
</evidence>
<dbReference type="InterPro" id="IPR000719">
    <property type="entry name" value="Prot_kinase_dom"/>
</dbReference>
<feature type="compositionally biased region" description="Polar residues" evidence="11">
    <location>
        <begin position="430"/>
        <end position="450"/>
    </location>
</feature>
<feature type="compositionally biased region" description="Low complexity" evidence="11">
    <location>
        <begin position="580"/>
        <end position="591"/>
    </location>
</feature>
<protein>
    <recommendedName>
        <fullName evidence="2">non-specific serine/threonine protein kinase</fullName>
        <ecNumber evidence="2">2.7.11.1</ecNumber>
    </recommendedName>
</protein>
<reference evidence="13" key="1">
    <citation type="submission" date="2011-10" db="EMBL/GenBank/DDBJ databases">
        <authorList>
            <person name="Genoscope - CEA"/>
        </authorList>
    </citation>
    <scope>NUCLEOTIDE SEQUENCE</scope>
</reference>
<evidence type="ECO:0000313" key="15">
    <source>
        <dbReference type="Proteomes" id="UP000005222"/>
    </source>
</evidence>
<evidence type="ECO:0000256" key="6">
    <source>
        <dbReference type="ARBA" id="ARBA00022777"/>
    </source>
</evidence>
<dbReference type="PANTHER" id="PTHR24356:SF163">
    <property type="entry name" value="3-PHOSPHOINOSITIDE-DEPENDENT PROTEIN KINASE 1-RELATED"/>
    <property type="match status" value="1"/>
</dbReference>
<dbReference type="GO" id="GO:0000196">
    <property type="term" value="P:cell integrity MAPK cascade"/>
    <property type="evidence" value="ECO:0007669"/>
    <property type="project" value="UniProtKB-ARBA"/>
</dbReference>
<name>G8YS78_PICSO</name>
<dbReference type="Pfam" id="PF00069">
    <property type="entry name" value="Pkinase"/>
    <property type="match status" value="1"/>
</dbReference>
<keyword evidence="5 10" id="KW-0547">Nucleotide-binding</keyword>
<dbReference type="AlphaFoldDB" id="G8YS78"/>
<dbReference type="EMBL" id="FO082056">
    <property type="protein sequence ID" value="CCE79001.1"/>
    <property type="molecule type" value="Genomic_DNA"/>
</dbReference>
<dbReference type="InterPro" id="IPR011009">
    <property type="entry name" value="Kinase-like_dom_sf"/>
</dbReference>
<dbReference type="PROSITE" id="PS00108">
    <property type="entry name" value="PROTEIN_KINASE_ST"/>
    <property type="match status" value="1"/>
</dbReference>
<feature type="region of interest" description="Disordered" evidence="11">
    <location>
        <begin position="332"/>
        <end position="353"/>
    </location>
</feature>
<evidence type="ECO:0000256" key="4">
    <source>
        <dbReference type="ARBA" id="ARBA00022679"/>
    </source>
</evidence>
<organism evidence="13 15">
    <name type="scientific">Pichia sorbitophila (strain ATCC MYA-4447 / BCRC 22081 / CBS 7064 / NBRC 10061 / NRRL Y-12695)</name>
    <name type="common">Hybrid yeast</name>
    <dbReference type="NCBI Taxonomy" id="559304"/>
    <lineage>
        <taxon>Eukaryota</taxon>
        <taxon>Fungi</taxon>
        <taxon>Dikarya</taxon>
        <taxon>Ascomycota</taxon>
        <taxon>Saccharomycotina</taxon>
        <taxon>Pichiomycetes</taxon>
        <taxon>Debaryomycetaceae</taxon>
        <taxon>Millerozyma</taxon>
    </lineage>
</organism>
<dbReference type="GO" id="GO:0005524">
    <property type="term" value="F:ATP binding"/>
    <property type="evidence" value="ECO:0007669"/>
    <property type="project" value="UniProtKB-UniRule"/>
</dbReference>
<sequence length="845" mass="93562">MADNLQSNSTINAPAKRSVSDYQFCNKIGEGSYSTVVAAVDIHSKKTYAVKILSKRHIVKENKVKYVNIEKVTLHRLGQQHPGIVQLYYTFQDDNSLFFVLDFAEYGELLSIIRKYGSLSENLSRFYMCQIIDSVRFIHSKGIIHRDLKPENILVGYDFNLKITDFGAAKLLDVASDKALQEPDYDKLTMDSNVENNDRKGSFVGTAEYVPPELLKYNICGFEADVWALGCILYQLFHGNPPFKGSTEYLTFEKIIHLNYSYNANSPIPNDVRHIIDRILVNDPKKRYKISDVMTSKWFESVDWDDKNSIWSKKVPKFEPYIPPINSNTPPLTMHSSQFGPSMKNGSNYTVGKSSSYQQLHSQLNSDYSLFPSVPKKSYQTPTKIKKGVSSSPIAPVRVAYSSAQKVFPTPHPPQNTLPNMPQHAKENFETNGSPNIRSAAAMSSPQSPVVRNEFKTDIFPDAKTGPYFNSKHDHNSSKLANPGYAYSSAVKQGQGNTTNTPSMPAQSSSRMTNNSNMVSQPVHQKVSASNPGNGKQSIPEQNFGSASSPTKDISPKSQEATKNGRSSHTSQAVQRASEPKSSGKPSSKTSTVHDNVITLKDISYMLEQDEKLLKMDKILKSTLSNKIVKRDLAKPIDDSTIDGLILKFDRYIKKTSTMVVGAVTNQARVFFIDSSLNVMMIDLKANNGADYSMYDYEFEGSSEDDSDLDGESSGYLILELIKENGDLIFLKRPGSLKSLSLSDNITVIDKRRQPVSIGADNGWIESLLIAKEMVAKNQASQAKAKPRAEKSVTSQASQKHALSKKPKSSESSIKSKQADSTSKSTKSNKNKFASAAAAAAASNK</sequence>
<keyword evidence="4" id="KW-0808">Transferase</keyword>
<keyword evidence="7 10" id="KW-0067">ATP-binding</keyword>
<dbReference type="FunFam" id="1.10.510.10:FF:000534">
    <property type="entry name" value="Serine/threonine-protein kinase PKH2"/>
    <property type="match status" value="1"/>
</dbReference>
<dbReference type="EMBL" id="FO082057">
    <property type="protein sequence ID" value="CCE78415.1"/>
    <property type="molecule type" value="Genomic_DNA"/>
</dbReference>
<accession>G8YS78</accession>
<gene>
    <name evidence="13" type="primary">Piso0_001038</name>
    <name evidence="13" type="ORF">GNLVRS01_PISO0C09528g</name>
    <name evidence="14" type="ORF">GNLVRS01_PISO0D09595g</name>
</gene>
<keyword evidence="15" id="KW-1185">Reference proteome</keyword>
<dbReference type="InterPro" id="IPR050236">
    <property type="entry name" value="Ser_Thr_kinase_AGC"/>
</dbReference>
<dbReference type="PROSITE" id="PS50011">
    <property type="entry name" value="PROTEIN_KINASE_DOM"/>
    <property type="match status" value="1"/>
</dbReference>
<dbReference type="InParanoid" id="G8YS78"/>
<comment type="catalytic activity">
    <reaction evidence="8">
        <text>L-threonyl-[protein] + ATP = O-phospho-L-threonyl-[protein] + ADP + H(+)</text>
        <dbReference type="Rhea" id="RHEA:46608"/>
        <dbReference type="Rhea" id="RHEA-COMP:11060"/>
        <dbReference type="Rhea" id="RHEA-COMP:11605"/>
        <dbReference type="ChEBI" id="CHEBI:15378"/>
        <dbReference type="ChEBI" id="CHEBI:30013"/>
        <dbReference type="ChEBI" id="CHEBI:30616"/>
        <dbReference type="ChEBI" id="CHEBI:61977"/>
        <dbReference type="ChEBI" id="CHEBI:456216"/>
        <dbReference type="EC" id="2.7.11.1"/>
    </reaction>
</comment>
<reference evidence="15" key="2">
    <citation type="journal article" date="2012" name="G3 (Bethesda)">
        <title>Pichia sorbitophila, an interspecies yeast hybrid reveals early steps of genome resolution following polyploidization.</title>
        <authorList>
            <person name="Leh Louis V."/>
            <person name="Despons L."/>
            <person name="Friedrich A."/>
            <person name="Martin T."/>
            <person name="Durrens P."/>
            <person name="Casaregola S."/>
            <person name="Neuveglise C."/>
            <person name="Fairhead C."/>
            <person name="Marck C."/>
            <person name="Cruz J.A."/>
            <person name="Straub M.L."/>
            <person name="Kugler V."/>
            <person name="Sacerdot C."/>
            <person name="Uzunov Z."/>
            <person name="Thierry A."/>
            <person name="Weiss S."/>
            <person name="Bleykasten C."/>
            <person name="De Montigny J."/>
            <person name="Jacques N."/>
            <person name="Jung P."/>
            <person name="Lemaire M."/>
            <person name="Mallet S."/>
            <person name="Morel G."/>
            <person name="Richard G.F."/>
            <person name="Sarkar A."/>
            <person name="Savel G."/>
            <person name="Schacherer J."/>
            <person name="Seret M.L."/>
            <person name="Talla E."/>
            <person name="Samson G."/>
            <person name="Jubin C."/>
            <person name="Poulain J."/>
            <person name="Vacherie B."/>
            <person name="Barbe V."/>
            <person name="Pelletier E."/>
            <person name="Sherman D.J."/>
            <person name="Westhof E."/>
            <person name="Weissenbach J."/>
            <person name="Baret P.V."/>
            <person name="Wincker P."/>
            <person name="Gaillardin C."/>
            <person name="Dujon B."/>
            <person name="Souciet J.L."/>
        </authorList>
    </citation>
    <scope>NUCLEOTIDE SEQUENCE [LARGE SCALE GENOMIC DNA]</scope>
    <source>
        <strain evidence="15">ATCC MYA-4447 / BCRC 22081 / CBS 7064 / NBRC 10061 / NRRL Y-12695</strain>
    </source>
</reference>
<keyword evidence="6" id="KW-0418">Kinase</keyword>
<dbReference type="OrthoDB" id="347657at2759"/>
<dbReference type="Pfam" id="PF25347">
    <property type="entry name" value="PH_PKH3_C"/>
    <property type="match status" value="1"/>
</dbReference>
<dbReference type="STRING" id="559304.G8YS78"/>
<evidence type="ECO:0000256" key="9">
    <source>
        <dbReference type="ARBA" id="ARBA00048679"/>
    </source>
</evidence>
<dbReference type="InterPro" id="IPR039046">
    <property type="entry name" value="PDPK1"/>
</dbReference>
<dbReference type="Gene3D" id="3.30.200.20">
    <property type="entry name" value="Phosphorylase Kinase, domain 1"/>
    <property type="match status" value="1"/>
</dbReference>
<evidence type="ECO:0000256" key="5">
    <source>
        <dbReference type="ARBA" id="ARBA00022741"/>
    </source>
</evidence>
<evidence type="ECO:0000256" key="3">
    <source>
        <dbReference type="ARBA" id="ARBA00022527"/>
    </source>
</evidence>
<dbReference type="Proteomes" id="UP000005222">
    <property type="component" value="Chromosome C"/>
</dbReference>
<comment type="similarity">
    <text evidence="1">Belongs to the protein kinase superfamily. AGC Ser/Thr protein kinase family. PDPK1 subfamily.</text>
</comment>
<feature type="compositionally biased region" description="Polar residues" evidence="11">
    <location>
        <begin position="490"/>
        <end position="575"/>
    </location>
</feature>
<proteinExistence type="inferred from homology"/>
<dbReference type="Proteomes" id="UP000005222">
    <property type="component" value="Chromosome D"/>
</dbReference>
<dbReference type="InterPro" id="IPR017441">
    <property type="entry name" value="Protein_kinase_ATP_BS"/>
</dbReference>
<evidence type="ECO:0000256" key="8">
    <source>
        <dbReference type="ARBA" id="ARBA00047899"/>
    </source>
</evidence>
<feature type="compositionally biased region" description="Polar residues" evidence="11">
    <location>
        <begin position="792"/>
        <end position="801"/>
    </location>
</feature>
<dbReference type="GO" id="GO:0030447">
    <property type="term" value="P:filamentous growth"/>
    <property type="evidence" value="ECO:0007669"/>
    <property type="project" value="UniProtKB-ARBA"/>
</dbReference>
<comment type="catalytic activity">
    <reaction evidence="9">
        <text>L-seryl-[protein] + ATP = O-phospho-L-seryl-[protein] + ADP + H(+)</text>
        <dbReference type="Rhea" id="RHEA:17989"/>
        <dbReference type="Rhea" id="RHEA-COMP:9863"/>
        <dbReference type="Rhea" id="RHEA-COMP:11604"/>
        <dbReference type="ChEBI" id="CHEBI:15378"/>
        <dbReference type="ChEBI" id="CHEBI:29999"/>
        <dbReference type="ChEBI" id="CHEBI:30616"/>
        <dbReference type="ChEBI" id="CHEBI:83421"/>
        <dbReference type="ChEBI" id="CHEBI:456216"/>
        <dbReference type="EC" id="2.7.11.1"/>
    </reaction>
</comment>
<feature type="binding site" evidence="10">
    <location>
        <position position="51"/>
    </location>
    <ligand>
        <name>ATP</name>
        <dbReference type="ChEBI" id="CHEBI:30616"/>
    </ligand>
</feature>
<feature type="region of interest" description="Disordered" evidence="11">
    <location>
        <begin position="489"/>
        <end position="593"/>
    </location>
</feature>
<dbReference type="OMA" id="LEARIYG"/>
<evidence type="ECO:0000313" key="13">
    <source>
        <dbReference type="EMBL" id="CCE78415.1"/>
    </source>
</evidence>
<dbReference type="InterPro" id="IPR057614">
    <property type="entry name" value="PH_PKH3_C"/>
</dbReference>
<evidence type="ECO:0000256" key="1">
    <source>
        <dbReference type="ARBA" id="ARBA00010006"/>
    </source>
</evidence>